<dbReference type="AlphaFoldDB" id="A0A830BKL9"/>
<comment type="caution">
    <text evidence="1">The sequence shown here is derived from an EMBL/GenBank/DDBJ whole genome shotgun (WGS) entry which is preliminary data.</text>
</comment>
<dbReference type="Proteomes" id="UP000653305">
    <property type="component" value="Unassembled WGS sequence"/>
</dbReference>
<reference evidence="1" key="1">
    <citation type="submission" date="2020-07" db="EMBL/GenBank/DDBJ databases">
        <title>Ethylene signaling mediates host invasion by parasitic plants.</title>
        <authorList>
            <person name="Yoshida S."/>
        </authorList>
    </citation>
    <scope>NUCLEOTIDE SEQUENCE</scope>
    <source>
        <strain evidence="1">Okayama</strain>
    </source>
</reference>
<dbReference type="EMBL" id="BMAC01000091">
    <property type="protein sequence ID" value="GFP84643.1"/>
    <property type="molecule type" value="Genomic_DNA"/>
</dbReference>
<sequence length="79" mass="8745">MATSYLVTISALQFACTDDIPTNVAATERTLSAINGGIEAVTKKILMDESGEWRIFVMLAEKKKLRGLIEEAELKKRKS</sequence>
<evidence type="ECO:0000313" key="1">
    <source>
        <dbReference type="EMBL" id="GFP84643.1"/>
    </source>
</evidence>
<organism evidence="1 2">
    <name type="scientific">Phtheirospermum japonicum</name>
    <dbReference type="NCBI Taxonomy" id="374723"/>
    <lineage>
        <taxon>Eukaryota</taxon>
        <taxon>Viridiplantae</taxon>
        <taxon>Streptophyta</taxon>
        <taxon>Embryophyta</taxon>
        <taxon>Tracheophyta</taxon>
        <taxon>Spermatophyta</taxon>
        <taxon>Magnoliopsida</taxon>
        <taxon>eudicotyledons</taxon>
        <taxon>Gunneridae</taxon>
        <taxon>Pentapetalae</taxon>
        <taxon>asterids</taxon>
        <taxon>lamiids</taxon>
        <taxon>Lamiales</taxon>
        <taxon>Orobanchaceae</taxon>
        <taxon>Orobanchaceae incertae sedis</taxon>
        <taxon>Phtheirospermum</taxon>
    </lineage>
</organism>
<protein>
    <submittedName>
        <fullName evidence="1">Uncharacterized protein</fullName>
    </submittedName>
</protein>
<accession>A0A830BKL9</accession>
<name>A0A830BKL9_9LAMI</name>
<keyword evidence="2" id="KW-1185">Reference proteome</keyword>
<proteinExistence type="predicted"/>
<gene>
    <name evidence="1" type="ORF">PHJA_000608200</name>
</gene>
<dbReference type="OrthoDB" id="782760at2759"/>
<evidence type="ECO:0000313" key="2">
    <source>
        <dbReference type="Proteomes" id="UP000653305"/>
    </source>
</evidence>